<dbReference type="InterPro" id="IPR001900">
    <property type="entry name" value="RNase_II/R"/>
</dbReference>
<gene>
    <name evidence="2" type="ordered locus">syc0005_d</name>
</gene>
<feature type="domain" description="RNB" evidence="1">
    <location>
        <begin position="1"/>
        <end position="284"/>
    </location>
</feature>
<evidence type="ECO:0000259" key="1">
    <source>
        <dbReference type="SMART" id="SM00955"/>
    </source>
</evidence>
<proteinExistence type="predicted"/>
<dbReference type="GO" id="GO:0005829">
    <property type="term" value="C:cytosol"/>
    <property type="evidence" value="ECO:0007669"/>
    <property type="project" value="TreeGrafter"/>
</dbReference>
<dbReference type="KEGG" id="syc:syc0005_d"/>
<dbReference type="InterPro" id="IPR050180">
    <property type="entry name" value="RNR_Ribonuclease"/>
</dbReference>
<dbReference type="Pfam" id="PF00773">
    <property type="entry name" value="RNB"/>
    <property type="match status" value="1"/>
</dbReference>
<dbReference type="AlphaFoldDB" id="A0A0H3K241"/>
<dbReference type="SMART" id="SM00955">
    <property type="entry name" value="RNB"/>
    <property type="match status" value="1"/>
</dbReference>
<dbReference type="eggNOG" id="COG0557">
    <property type="taxonomic scope" value="Bacteria"/>
</dbReference>
<dbReference type="GO" id="GO:0004540">
    <property type="term" value="F:RNA nuclease activity"/>
    <property type="evidence" value="ECO:0007669"/>
    <property type="project" value="InterPro"/>
</dbReference>
<dbReference type="EMBL" id="AP008231">
    <property type="protein sequence ID" value="BAD78195.1"/>
    <property type="molecule type" value="Genomic_DNA"/>
</dbReference>
<dbReference type="SUPFAM" id="SSF50249">
    <property type="entry name" value="Nucleic acid-binding proteins"/>
    <property type="match status" value="1"/>
</dbReference>
<dbReference type="GO" id="GO:0006402">
    <property type="term" value="P:mRNA catabolic process"/>
    <property type="evidence" value="ECO:0007669"/>
    <property type="project" value="TreeGrafter"/>
</dbReference>
<evidence type="ECO:0000313" key="2">
    <source>
        <dbReference type="EMBL" id="BAD78195.1"/>
    </source>
</evidence>
<dbReference type="GeneID" id="72430423"/>
<dbReference type="PANTHER" id="PTHR23355">
    <property type="entry name" value="RIBONUCLEASE"/>
    <property type="match status" value="1"/>
</dbReference>
<dbReference type="GO" id="GO:0003723">
    <property type="term" value="F:RNA binding"/>
    <property type="evidence" value="ECO:0007669"/>
    <property type="project" value="InterPro"/>
</dbReference>
<accession>A0A0H3K241</accession>
<dbReference type="RefSeq" id="WP_011242318.1">
    <property type="nucleotide sequence ID" value="NC_006576.1"/>
</dbReference>
<organism evidence="2 3">
    <name type="scientific">Synechococcus sp. (strain ATCC 27144 / PCC 6301 / SAUG 1402/1)</name>
    <name type="common">Anacystis nidulans</name>
    <dbReference type="NCBI Taxonomy" id="269084"/>
    <lineage>
        <taxon>Bacteria</taxon>
        <taxon>Bacillati</taxon>
        <taxon>Cyanobacteriota</taxon>
        <taxon>Cyanophyceae</taxon>
        <taxon>Synechococcales</taxon>
        <taxon>Synechococcaceae</taxon>
        <taxon>Synechococcus</taxon>
    </lineage>
</organism>
<dbReference type="Proteomes" id="UP000001175">
    <property type="component" value="Chromosome"/>
</dbReference>
<dbReference type="InterPro" id="IPR012340">
    <property type="entry name" value="NA-bd_OB-fold"/>
</dbReference>
<sequence length="465" mass="51368">MQTVLTIDGPSSLDLDDGVWAEPVDEQGDRICLTIAIAGVATALPHLGIEECVALARLQSVYQGTQMVRAMLSPERTEALSLLPGGPRPVVCLQALISRRGEVLFSEFWETEVESVAKLSYEQVNGVLAGKEDHELREVLRWLAIAAGRLDKNRRGLWGRSRQGEFRDDLGSVITGKAEQLIASTAIFYNQMAGEKLKQSGFPALFRVQDPRQDEAIAPLFEEHGGNPTVLAPLISHCLPRAQHRVKAGLHWALQLPAYARSSSPLRRYEDLVNQRQLLAILRESPSFYPPELLLGVCDRLQDKATAEVERQKQKSEEKWLRAASSVKQLETVTEGQFSAVLRQVSVIGSVPPELEQQLRERLEKGSLTPKHAAQILSEGFPADLKQGLIDKLSQGDPLLNGLMVLNTLGQLIGTAPQFDYEPAEGQWCCRLVWQEQQVEAIASSKVRARELAALMVLKGISVAE</sequence>
<evidence type="ECO:0000313" key="3">
    <source>
        <dbReference type="Proteomes" id="UP000001175"/>
    </source>
</evidence>
<reference evidence="2 3" key="1">
    <citation type="journal article" date="2007" name="Photosyn. Res.">
        <title>Complete nucleotide sequence of the freshwater unicellular cyanobacterium Synechococcus elongatus PCC 6301 chromosome: gene content and organization.</title>
        <authorList>
            <person name="Sugita C."/>
            <person name="Ogata K."/>
            <person name="Shikata M."/>
            <person name="Jikuya H."/>
            <person name="Takano J."/>
            <person name="Furumichi M."/>
            <person name="Kanehisa M."/>
            <person name="Omata T."/>
            <person name="Sugiura M."/>
            <person name="Sugita M."/>
        </authorList>
    </citation>
    <scope>NUCLEOTIDE SEQUENCE [LARGE SCALE GENOMIC DNA]</scope>
    <source>
        <strain evidence="3">ATCC 27144 / PCC 6301 / SAUG 1402/1</strain>
    </source>
</reference>
<protein>
    <submittedName>
        <fullName evidence="2">Putative ribonuclease II</fullName>
    </submittedName>
</protein>
<dbReference type="PANTHER" id="PTHR23355:SF9">
    <property type="entry name" value="DIS3-LIKE EXONUCLEASE 2"/>
    <property type="match status" value="1"/>
</dbReference>
<name>A0A0H3K241_SYNP6</name>